<evidence type="ECO:0000313" key="13">
    <source>
        <dbReference type="EMBL" id="RFZ94543.1"/>
    </source>
</evidence>
<dbReference type="PANTHER" id="PTHR33446">
    <property type="entry name" value="PROTEIN TONB-RELATED"/>
    <property type="match status" value="1"/>
</dbReference>
<dbReference type="SUPFAM" id="SSF74653">
    <property type="entry name" value="TolA/TonB C-terminal domain"/>
    <property type="match status" value="1"/>
</dbReference>
<feature type="domain" description="TonB C-terminal" evidence="12">
    <location>
        <begin position="186"/>
        <end position="277"/>
    </location>
</feature>
<dbReference type="GO" id="GO:0055085">
    <property type="term" value="P:transmembrane transport"/>
    <property type="evidence" value="ECO:0007669"/>
    <property type="project" value="InterPro"/>
</dbReference>
<accession>A0A372NWQ6</accession>
<evidence type="ECO:0000259" key="12">
    <source>
        <dbReference type="PROSITE" id="PS52015"/>
    </source>
</evidence>
<dbReference type="NCBIfam" id="TIGR01352">
    <property type="entry name" value="tonB_Cterm"/>
    <property type="match status" value="1"/>
</dbReference>
<dbReference type="OrthoDB" id="649093at2"/>
<evidence type="ECO:0000256" key="8">
    <source>
        <dbReference type="ARBA" id="ARBA00022989"/>
    </source>
</evidence>
<evidence type="ECO:0000256" key="4">
    <source>
        <dbReference type="ARBA" id="ARBA00022475"/>
    </source>
</evidence>
<comment type="caution">
    <text evidence="13">The sequence shown here is derived from an EMBL/GenBank/DDBJ whole genome shotgun (WGS) entry which is preliminary data.</text>
</comment>
<dbReference type="PANTHER" id="PTHR33446:SF2">
    <property type="entry name" value="PROTEIN TONB"/>
    <property type="match status" value="1"/>
</dbReference>
<protein>
    <submittedName>
        <fullName evidence="13">Energy transducer TonB</fullName>
    </submittedName>
</protein>
<keyword evidence="14" id="KW-1185">Reference proteome</keyword>
<evidence type="ECO:0000256" key="2">
    <source>
        <dbReference type="ARBA" id="ARBA00006555"/>
    </source>
</evidence>
<comment type="similarity">
    <text evidence="2">Belongs to the TonB family.</text>
</comment>
<dbReference type="EMBL" id="QWDC01000001">
    <property type="protein sequence ID" value="RFZ94543.1"/>
    <property type="molecule type" value="Genomic_DNA"/>
</dbReference>
<keyword evidence="7" id="KW-0653">Protein transport</keyword>
<dbReference type="InterPro" id="IPR006260">
    <property type="entry name" value="TonB/TolA_C"/>
</dbReference>
<sequence>MLNEKLNLYNPEWLELVFADRNKAYGAYELRKTYGTTIAKAMAIAFSTVIIVSAGYTYAKSRRPVDKPRDFGKEIILPPPPSITPEKKIETVVEPKSAAPAKPQPAAATVKYTVPRIVPQEVDTEMPTVKELEGVEVGAVTSKGNGGQPQIVDPGPATGTGGIGNDSGVDINKEFITAELMPEPEGGAAGWSKFLNKNLRYPYQAQEEGKSGRVIVSFVVERDGHLTDITVTGKAGYGMDEEAIRVLKLSKNWRPGKQNGNAVRVRYSIPINFVLTE</sequence>
<feature type="region of interest" description="Disordered" evidence="10">
    <location>
        <begin position="140"/>
        <end position="165"/>
    </location>
</feature>
<dbReference type="Gene3D" id="3.30.1150.10">
    <property type="match status" value="1"/>
</dbReference>
<keyword evidence="8 11" id="KW-1133">Transmembrane helix</keyword>
<dbReference type="AlphaFoldDB" id="A0A372NWQ6"/>
<dbReference type="InterPro" id="IPR051045">
    <property type="entry name" value="TonB-dependent_transducer"/>
</dbReference>
<dbReference type="InterPro" id="IPR037682">
    <property type="entry name" value="TonB_C"/>
</dbReference>
<gene>
    <name evidence="13" type="ORF">D0C36_03070</name>
</gene>
<evidence type="ECO:0000256" key="9">
    <source>
        <dbReference type="ARBA" id="ARBA00023136"/>
    </source>
</evidence>
<evidence type="ECO:0000256" key="7">
    <source>
        <dbReference type="ARBA" id="ARBA00022927"/>
    </source>
</evidence>
<keyword evidence="6 11" id="KW-0812">Transmembrane</keyword>
<reference evidence="13 14" key="1">
    <citation type="submission" date="2018-08" db="EMBL/GenBank/DDBJ databases">
        <title>Mucilaginibacter sp. MYSH2.</title>
        <authorList>
            <person name="Seo T."/>
        </authorList>
    </citation>
    <scope>NUCLEOTIDE SEQUENCE [LARGE SCALE GENOMIC DNA]</scope>
    <source>
        <strain evidence="13 14">MYSH2</strain>
    </source>
</reference>
<feature type="transmembrane region" description="Helical" evidence="11">
    <location>
        <begin position="38"/>
        <end position="59"/>
    </location>
</feature>
<evidence type="ECO:0000256" key="1">
    <source>
        <dbReference type="ARBA" id="ARBA00004383"/>
    </source>
</evidence>
<evidence type="ECO:0000256" key="3">
    <source>
        <dbReference type="ARBA" id="ARBA00022448"/>
    </source>
</evidence>
<name>A0A372NWQ6_9SPHI</name>
<evidence type="ECO:0000256" key="10">
    <source>
        <dbReference type="SAM" id="MobiDB-lite"/>
    </source>
</evidence>
<dbReference type="GO" id="GO:0098797">
    <property type="term" value="C:plasma membrane protein complex"/>
    <property type="evidence" value="ECO:0007669"/>
    <property type="project" value="TreeGrafter"/>
</dbReference>
<dbReference type="Proteomes" id="UP000264217">
    <property type="component" value="Unassembled WGS sequence"/>
</dbReference>
<dbReference type="GO" id="GO:0015031">
    <property type="term" value="P:protein transport"/>
    <property type="evidence" value="ECO:0007669"/>
    <property type="project" value="UniProtKB-KW"/>
</dbReference>
<keyword evidence="5" id="KW-0997">Cell inner membrane</keyword>
<dbReference type="RefSeq" id="WP_117390105.1">
    <property type="nucleotide sequence ID" value="NZ_QWDC01000001.1"/>
</dbReference>
<dbReference type="Pfam" id="PF03544">
    <property type="entry name" value="TonB_C"/>
    <property type="match status" value="1"/>
</dbReference>
<comment type="subcellular location">
    <subcellularLocation>
        <location evidence="1">Cell inner membrane</location>
        <topology evidence="1">Single-pass membrane protein</topology>
        <orientation evidence="1">Periplasmic side</orientation>
    </subcellularLocation>
</comment>
<proteinExistence type="inferred from homology"/>
<evidence type="ECO:0000313" key="14">
    <source>
        <dbReference type="Proteomes" id="UP000264217"/>
    </source>
</evidence>
<keyword evidence="3" id="KW-0813">Transport</keyword>
<dbReference type="PROSITE" id="PS52015">
    <property type="entry name" value="TONB_CTD"/>
    <property type="match status" value="1"/>
</dbReference>
<evidence type="ECO:0000256" key="5">
    <source>
        <dbReference type="ARBA" id="ARBA00022519"/>
    </source>
</evidence>
<dbReference type="GO" id="GO:0031992">
    <property type="term" value="F:energy transducer activity"/>
    <property type="evidence" value="ECO:0007669"/>
    <property type="project" value="TreeGrafter"/>
</dbReference>
<organism evidence="13 14">
    <name type="scientific">Mucilaginibacter conchicola</name>
    <dbReference type="NCBI Taxonomy" id="2303333"/>
    <lineage>
        <taxon>Bacteria</taxon>
        <taxon>Pseudomonadati</taxon>
        <taxon>Bacteroidota</taxon>
        <taxon>Sphingobacteriia</taxon>
        <taxon>Sphingobacteriales</taxon>
        <taxon>Sphingobacteriaceae</taxon>
        <taxon>Mucilaginibacter</taxon>
    </lineage>
</organism>
<keyword evidence="4" id="KW-1003">Cell membrane</keyword>
<keyword evidence="9 11" id="KW-0472">Membrane</keyword>
<evidence type="ECO:0000256" key="6">
    <source>
        <dbReference type="ARBA" id="ARBA00022692"/>
    </source>
</evidence>
<evidence type="ECO:0000256" key="11">
    <source>
        <dbReference type="SAM" id="Phobius"/>
    </source>
</evidence>